<comment type="caution">
    <text evidence="1">The sequence shown here is derived from an EMBL/GenBank/DDBJ whole genome shotgun (WGS) entry which is preliminary data.</text>
</comment>
<evidence type="ECO:0000313" key="1">
    <source>
        <dbReference type="EMBL" id="KGX86923.1"/>
    </source>
</evidence>
<accession>A0A0A5G6Y1</accession>
<dbReference type="AlphaFoldDB" id="A0A0A5G6Y1"/>
<evidence type="ECO:0000313" key="2">
    <source>
        <dbReference type="Proteomes" id="UP000030401"/>
    </source>
</evidence>
<dbReference type="STRING" id="1385512.N784_03465"/>
<sequence>MNREVTNVMEEVSISIITVLLNSADYQTFCKCTQCRNEILALSLNTLPSHYVTTEQGRRQAFELLNTTENLKWINKRIINAIHVVGKYPNHKQTLK</sequence>
<protein>
    <submittedName>
        <fullName evidence="1">Late competence development protein ComFB</fullName>
    </submittedName>
</protein>
<reference evidence="1 2" key="1">
    <citation type="submission" date="2013-08" db="EMBL/GenBank/DDBJ databases">
        <authorList>
            <person name="Huang J."/>
            <person name="Wang G."/>
        </authorList>
    </citation>
    <scope>NUCLEOTIDE SEQUENCE [LARGE SCALE GENOMIC DNA]</scope>
    <source>
        <strain evidence="1 2">JSM 072002</strain>
    </source>
</reference>
<name>A0A0A5G6Y1_9BACI</name>
<gene>
    <name evidence="1" type="ORF">N784_03465</name>
</gene>
<dbReference type="eggNOG" id="ENOG50332VF">
    <property type="taxonomic scope" value="Bacteria"/>
</dbReference>
<proteinExistence type="predicted"/>
<dbReference type="RefSeq" id="WP_036834062.1">
    <property type="nucleotide sequence ID" value="NZ_AVPG01000010.1"/>
</dbReference>
<dbReference type="Pfam" id="PF10719">
    <property type="entry name" value="ComFB"/>
    <property type="match status" value="1"/>
</dbReference>
<dbReference type="EMBL" id="AVPG01000010">
    <property type="protein sequence ID" value="KGX86923.1"/>
    <property type="molecule type" value="Genomic_DNA"/>
</dbReference>
<dbReference type="InterPro" id="IPR019657">
    <property type="entry name" value="ComFB"/>
</dbReference>
<organism evidence="1 2">
    <name type="scientific">Pontibacillus litoralis JSM 072002</name>
    <dbReference type="NCBI Taxonomy" id="1385512"/>
    <lineage>
        <taxon>Bacteria</taxon>
        <taxon>Bacillati</taxon>
        <taxon>Bacillota</taxon>
        <taxon>Bacilli</taxon>
        <taxon>Bacillales</taxon>
        <taxon>Bacillaceae</taxon>
        <taxon>Pontibacillus</taxon>
    </lineage>
</organism>
<keyword evidence="2" id="KW-1185">Reference proteome</keyword>
<dbReference type="Proteomes" id="UP000030401">
    <property type="component" value="Unassembled WGS sequence"/>
</dbReference>